<keyword evidence="7" id="KW-0481">Metalloenzyme inhibitor</keyword>
<dbReference type="InterPro" id="IPR016085">
    <property type="entry name" value="Protease_inh_B-barrel_dom"/>
</dbReference>
<evidence type="ECO:0000313" key="10">
    <source>
        <dbReference type="Proteomes" id="UP000183983"/>
    </source>
</evidence>
<sequence length="144" mass="15472">MFVEGSVELSTTPDVSLMKIHPFLYRLSMTLILSTGICGVAIAMSLKLPSPAELSGTWRLFASTQGQEACELSLNADEPASVGNPGCATRWLNEAPTGWVPTPDGLALTGKDGTGLIHFNRLSERLYQARLPGGERLNLERVAD</sequence>
<comment type="similarity">
    <text evidence="2">Belongs to the protease inhibitor I38 family.</text>
</comment>
<keyword evidence="4" id="KW-0646">Protease inhibitor</keyword>
<evidence type="ECO:0000256" key="7">
    <source>
        <dbReference type="ARBA" id="ARBA00023215"/>
    </source>
</evidence>
<dbReference type="Proteomes" id="UP000183983">
    <property type="component" value="Unassembled WGS sequence"/>
</dbReference>
<dbReference type="InterPro" id="IPR022815">
    <property type="entry name" value="Inh"/>
</dbReference>
<name>A0A1M7KYS5_9PSED</name>
<dbReference type="GO" id="GO:0008191">
    <property type="term" value="F:metalloendopeptidase inhibitor activity"/>
    <property type="evidence" value="ECO:0007669"/>
    <property type="project" value="InterPro"/>
</dbReference>
<keyword evidence="5" id="KW-0732">Signal</keyword>
<keyword evidence="3" id="KW-0483">Metalloprotease inhibitor</keyword>
<dbReference type="SUPFAM" id="SSF50882">
    <property type="entry name" value="beta-Barrel protease inhibitors"/>
    <property type="match status" value="1"/>
</dbReference>
<dbReference type="EMBL" id="FRDA01000002">
    <property type="protein sequence ID" value="SHM70784.1"/>
    <property type="molecule type" value="Genomic_DNA"/>
</dbReference>
<protein>
    <submittedName>
        <fullName evidence="9">Protease inhibitor Inh</fullName>
    </submittedName>
</protein>
<evidence type="ECO:0000256" key="1">
    <source>
        <dbReference type="ARBA" id="ARBA00004418"/>
    </source>
</evidence>
<dbReference type="PRINTS" id="PR01274">
    <property type="entry name" value="MPTASEINHBTR"/>
</dbReference>
<evidence type="ECO:0000259" key="8">
    <source>
        <dbReference type="Pfam" id="PF02974"/>
    </source>
</evidence>
<evidence type="ECO:0000313" key="9">
    <source>
        <dbReference type="EMBL" id="SHM70784.1"/>
    </source>
</evidence>
<evidence type="ECO:0000256" key="5">
    <source>
        <dbReference type="ARBA" id="ARBA00022729"/>
    </source>
</evidence>
<comment type="subcellular location">
    <subcellularLocation>
        <location evidence="1">Periplasm</location>
    </subcellularLocation>
</comment>
<evidence type="ECO:0000256" key="6">
    <source>
        <dbReference type="ARBA" id="ARBA00022764"/>
    </source>
</evidence>
<keyword evidence="6" id="KW-0574">Periplasm</keyword>
<organism evidence="9 10">
    <name type="scientific">Pseudomonas asturiensis</name>
    <dbReference type="NCBI Taxonomy" id="1190415"/>
    <lineage>
        <taxon>Bacteria</taxon>
        <taxon>Pseudomonadati</taxon>
        <taxon>Pseudomonadota</taxon>
        <taxon>Gammaproteobacteria</taxon>
        <taxon>Pseudomonadales</taxon>
        <taxon>Pseudomonadaceae</taxon>
        <taxon>Pseudomonas</taxon>
    </lineage>
</organism>
<evidence type="ECO:0000256" key="2">
    <source>
        <dbReference type="ARBA" id="ARBA00006813"/>
    </source>
</evidence>
<gene>
    <name evidence="9" type="ORF">SAMN05216593_102472</name>
</gene>
<dbReference type="Gene3D" id="2.40.128.10">
    <property type="match status" value="1"/>
</dbReference>
<dbReference type="STRING" id="1190415.SAMN05216593_102472"/>
<proteinExistence type="inferred from homology"/>
<accession>A0A1M7KYS5</accession>
<evidence type="ECO:0000256" key="4">
    <source>
        <dbReference type="ARBA" id="ARBA00022690"/>
    </source>
</evidence>
<dbReference type="Pfam" id="PF02974">
    <property type="entry name" value="Inh"/>
    <property type="match status" value="1"/>
</dbReference>
<reference evidence="9 10" key="1">
    <citation type="submission" date="2016-11" db="EMBL/GenBank/DDBJ databases">
        <authorList>
            <person name="Jaros S."/>
            <person name="Januszkiewicz K."/>
            <person name="Wedrychowicz H."/>
        </authorList>
    </citation>
    <scope>NUCLEOTIDE SEQUENCE [LARGE SCALE GENOMIC DNA]</scope>
    <source>
        <strain evidence="9 10">LMG 26898</strain>
    </source>
</reference>
<dbReference type="AlphaFoldDB" id="A0A1M7KYS5"/>
<evidence type="ECO:0000256" key="3">
    <source>
        <dbReference type="ARBA" id="ARBA00022608"/>
    </source>
</evidence>
<feature type="domain" description="Alkaline proteinase inhibitor/ Outer membrane lipoprotein Omp19" evidence="8">
    <location>
        <begin position="49"/>
        <end position="141"/>
    </location>
</feature>
<dbReference type="GO" id="GO:0042597">
    <property type="term" value="C:periplasmic space"/>
    <property type="evidence" value="ECO:0007669"/>
    <property type="project" value="UniProtKB-SubCell"/>
</dbReference>
<dbReference type="InterPro" id="IPR021140">
    <property type="entry name" value="Inh/Omp19"/>
</dbReference>